<dbReference type="SUPFAM" id="SSF50494">
    <property type="entry name" value="Trypsin-like serine proteases"/>
    <property type="match status" value="1"/>
</dbReference>
<dbReference type="Gene3D" id="2.40.10.10">
    <property type="entry name" value="Trypsin-like serine proteases"/>
    <property type="match status" value="2"/>
</dbReference>
<keyword evidence="1" id="KW-0472">Membrane</keyword>
<gene>
    <name evidence="2" type="ORF">FB460_0942</name>
</gene>
<dbReference type="InterPro" id="IPR043504">
    <property type="entry name" value="Peptidase_S1_PA_chymotrypsin"/>
</dbReference>
<dbReference type="GO" id="GO:0006508">
    <property type="term" value="P:proteolysis"/>
    <property type="evidence" value="ECO:0007669"/>
    <property type="project" value="InterPro"/>
</dbReference>
<feature type="transmembrane region" description="Helical" evidence="1">
    <location>
        <begin position="45"/>
        <end position="65"/>
    </location>
</feature>
<reference evidence="2 3" key="1">
    <citation type="submission" date="2019-06" db="EMBL/GenBank/DDBJ databases">
        <title>Sequencing the genomes of 1000 actinobacteria strains.</title>
        <authorList>
            <person name="Klenk H.-P."/>
        </authorList>
    </citation>
    <scope>NUCLEOTIDE SEQUENCE [LARGE SCALE GENOMIC DNA]</scope>
    <source>
        <strain evidence="2 3">DSM 8251</strain>
    </source>
</reference>
<evidence type="ECO:0000313" key="2">
    <source>
        <dbReference type="EMBL" id="TQL63141.1"/>
    </source>
</evidence>
<accession>A0A542ZS27</accession>
<sequence>MNRPASSGVRWCRKSSPNALFPDYVVSLIPVMDAAQVGNLRIVSCVRAAVVMVAALVVIIGVTLMPTSANAEPNEPPPASQDVEGVDPDLVAAVERDLGISWEEYVARSEAAADAAEIQDAPGVDEVRVDGEAVVVTGEGADAEAAAEQVGAELESPSGPSAEDLAALFLQEVGAEVFVSVVSSPEGPVLQVSEETEQARTFADEQGIALEVTPWIEQNARIGEYWLDGGGGARCSIGFGGFDSLGRPVMVTAGHCTQDGQVRSAGFLDGPARGTLAFHQFGGPGNTSGELGHDVASYRLDRSDAIAPQATTWPGSLPITGTANLVSGASVCAGGGTTQEWRCTSDTRVGVAHVPGFGENDGRLVQGLQMYGMSTRKGDSGTGIVMGTRVVGVLSGGSGAGERPLAMASGLKPLTDAGYSIGVALEKPTVGGAGADGVVRGTLPRSPGAAALPAATRVSVTIGNASQARAVDSAGRFSFTAPSNQNAVVDIRAVSGYSRGPSVQWNSVVGTNTSHRFCGLRDGGCGQHFVGGSVYWATSDSSPVIVLGKIGEGWGRMGWERGWLGYPTGDERCGLVGGGCWQRFQGGRMYWSPATGAHAVRGRIGEAWNQMGYEWGHVGYPVGPEVCGLRDGGCFQRFQGGTIHWSPATGAHLTKGAIASEWGRHSWEKGRLGYPVTSENCGLRQGGCFNHFQNGASIYWTPATGAQPVWGEIRRGWQRQGWERGRWGYPVADERCDHTGGFHCTQRFQGGTVHWDPVRGARLG</sequence>
<dbReference type="AlphaFoldDB" id="A0A542ZS27"/>
<proteinExistence type="predicted"/>
<keyword evidence="1" id="KW-0812">Transmembrane</keyword>
<dbReference type="CDD" id="cd21112">
    <property type="entry name" value="alphaLP-like"/>
    <property type="match status" value="1"/>
</dbReference>
<evidence type="ECO:0000256" key="1">
    <source>
        <dbReference type="SAM" id="Phobius"/>
    </source>
</evidence>
<protein>
    <submittedName>
        <fullName evidence="2">LGFP repeat-containing protein</fullName>
    </submittedName>
</protein>
<comment type="caution">
    <text evidence="2">The sequence shown here is derived from an EMBL/GenBank/DDBJ whole genome shotgun (WGS) entry which is preliminary data.</text>
</comment>
<dbReference type="Proteomes" id="UP000316196">
    <property type="component" value="Unassembled WGS sequence"/>
</dbReference>
<evidence type="ECO:0000313" key="3">
    <source>
        <dbReference type="Proteomes" id="UP000316196"/>
    </source>
</evidence>
<dbReference type="InterPro" id="IPR013207">
    <property type="entry name" value="LGFP"/>
</dbReference>
<dbReference type="EMBL" id="VFOR01000001">
    <property type="protein sequence ID" value="TQL63141.1"/>
    <property type="molecule type" value="Genomic_DNA"/>
</dbReference>
<dbReference type="GO" id="GO:0004252">
    <property type="term" value="F:serine-type endopeptidase activity"/>
    <property type="evidence" value="ECO:0007669"/>
    <property type="project" value="InterPro"/>
</dbReference>
<organism evidence="2 3">
    <name type="scientific">Propioniferax innocua</name>
    <dbReference type="NCBI Taxonomy" id="1753"/>
    <lineage>
        <taxon>Bacteria</taxon>
        <taxon>Bacillati</taxon>
        <taxon>Actinomycetota</taxon>
        <taxon>Actinomycetes</taxon>
        <taxon>Propionibacteriales</taxon>
        <taxon>Propionibacteriaceae</taxon>
        <taxon>Propioniferax</taxon>
    </lineage>
</organism>
<keyword evidence="1" id="KW-1133">Transmembrane helix</keyword>
<dbReference type="InterPro" id="IPR018114">
    <property type="entry name" value="TRYPSIN_HIS"/>
</dbReference>
<dbReference type="PROSITE" id="PS00134">
    <property type="entry name" value="TRYPSIN_HIS"/>
    <property type="match status" value="1"/>
</dbReference>
<keyword evidence="3" id="KW-1185">Reference proteome</keyword>
<dbReference type="InterPro" id="IPR009003">
    <property type="entry name" value="Peptidase_S1_PA"/>
</dbReference>
<dbReference type="Pfam" id="PF08310">
    <property type="entry name" value="LGFP"/>
    <property type="match status" value="5"/>
</dbReference>
<name>A0A542ZS27_9ACTN</name>